<dbReference type="EMBL" id="JANTZM010000007">
    <property type="protein sequence ID" value="MCS4157812.1"/>
    <property type="molecule type" value="Genomic_DNA"/>
</dbReference>
<evidence type="ECO:0000313" key="1">
    <source>
        <dbReference type="EMBL" id="MCS4157812.1"/>
    </source>
</evidence>
<comment type="caution">
    <text evidence="1">The sequence shown here is derived from an EMBL/GenBank/DDBJ whole genome shotgun (WGS) entry which is preliminary data.</text>
</comment>
<dbReference type="RefSeq" id="WP_259258340.1">
    <property type="nucleotide sequence ID" value="NZ_JANTZM010000007.1"/>
</dbReference>
<name>A0AAW5P8V8_9BACT</name>
<accession>A0AAW5P8V8</accession>
<organism evidence="1 2">
    <name type="scientific">Salinibacter ruber</name>
    <dbReference type="NCBI Taxonomy" id="146919"/>
    <lineage>
        <taxon>Bacteria</taxon>
        <taxon>Pseudomonadati</taxon>
        <taxon>Rhodothermota</taxon>
        <taxon>Rhodothermia</taxon>
        <taxon>Rhodothermales</taxon>
        <taxon>Salinibacteraceae</taxon>
        <taxon>Salinibacter</taxon>
    </lineage>
</organism>
<proteinExistence type="predicted"/>
<protein>
    <submittedName>
        <fullName evidence="1">Uncharacterized protein</fullName>
    </submittedName>
</protein>
<dbReference type="AlphaFoldDB" id="A0AAW5P8V8"/>
<reference evidence="1" key="1">
    <citation type="submission" date="2022-08" db="EMBL/GenBank/DDBJ databases">
        <title>Genomic Encyclopedia of Type Strains, Phase V (KMG-V): Genome sequencing to study the core and pangenomes of soil and plant-associated prokaryotes.</title>
        <authorList>
            <person name="Whitman W."/>
        </authorList>
    </citation>
    <scope>NUCLEOTIDE SEQUENCE</scope>
    <source>
        <strain evidence="1">SP3002</strain>
    </source>
</reference>
<sequence length="90" mass="10367">MAAEKEEIERFKKTFAEFQMDYSKEYLLGEALAAMTILQQDTYGGTPSDICMNIKVMINNMRVAGASWTRIRQVLRSVANRKDPTAETRW</sequence>
<evidence type="ECO:0000313" key="2">
    <source>
        <dbReference type="Proteomes" id="UP001155110"/>
    </source>
</evidence>
<gene>
    <name evidence="1" type="ORF">GGP99_001776</name>
</gene>
<dbReference type="Proteomes" id="UP001155110">
    <property type="component" value="Unassembled WGS sequence"/>
</dbReference>